<evidence type="ECO:0000256" key="2">
    <source>
        <dbReference type="ARBA" id="ARBA00022553"/>
    </source>
</evidence>
<comment type="similarity">
    <text evidence="3">Belongs to the acyl carrier protein (ACP) family.</text>
</comment>
<dbReference type="GO" id="GO:0009245">
    <property type="term" value="P:lipid A biosynthetic process"/>
    <property type="evidence" value="ECO:0007669"/>
    <property type="project" value="TreeGrafter"/>
</dbReference>
<keyword evidence="3" id="KW-0276">Fatty acid metabolism</keyword>
<feature type="modified residue" description="O-(pantetheine 4'-phosphoryl)serine" evidence="3">
    <location>
        <position position="41"/>
    </location>
</feature>
<sequence>MNMTRKEIEQKVNDFLVDEFEIEADKIQGGARLKEDLGIDSLDLVDLVVVVKKIFGFKINLEEMKDVRTLDDFYAYIERKTA</sequence>
<dbReference type="NCBIfam" id="NF003757">
    <property type="entry name" value="PRK05350.1"/>
    <property type="match status" value="1"/>
</dbReference>
<dbReference type="HAMAP" id="MF_01217">
    <property type="entry name" value="Acyl_carrier"/>
    <property type="match status" value="1"/>
</dbReference>
<dbReference type="Pfam" id="PF00550">
    <property type="entry name" value="PP-binding"/>
    <property type="match status" value="1"/>
</dbReference>
<keyword evidence="3" id="KW-0443">Lipid metabolism</keyword>
<protein>
    <recommendedName>
        <fullName evidence="3">Acyl carrier protein</fullName>
        <shortName evidence="3">ACP</shortName>
    </recommendedName>
</protein>
<comment type="PTM">
    <text evidence="3">4'-phosphopantetheine is transferred from CoA to a specific serine of apo-ACP by AcpS. This modification is essential for activity because fatty acids are bound in thioester linkage to the sulfhydryl of the prosthetic group.</text>
</comment>
<dbReference type="GO" id="GO:0000035">
    <property type="term" value="F:acyl binding"/>
    <property type="evidence" value="ECO:0007669"/>
    <property type="project" value="TreeGrafter"/>
</dbReference>
<evidence type="ECO:0000313" key="6">
    <source>
        <dbReference type="Proteomes" id="UP000825483"/>
    </source>
</evidence>
<dbReference type="PROSITE" id="PS50075">
    <property type="entry name" value="CARRIER"/>
    <property type="match status" value="1"/>
</dbReference>
<comment type="pathway">
    <text evidence="3">Lipid metabolism; fatty acid biosynthesis.</text>
</comment>
<keyword evidence="6" id="KW-1185">Reference proteome</keyword>
<proteinExistence type="inferred from homology"/>
<dbReference type="Proteomes" id="UP000825483">
    <property type="component" value="Unassembled WGS sequence"/>
</dbReference>
<dbReference type="InterPro" id="IPR036736">
    <property type="entry name" value="ACP-like_sf"/>
</dbReference>
<dbReference type="GO" id="GO:0000036">
    <property type="term" value="F:acyl carrier activity"/>
    <property type="evidence" value="ECO:0007669"/>
    <property type="project" value="UniProtKB-UniRule"/>
</dbReference>
<comment type="caution">
    <text evidence="5">The sequence shown here is derived from an EMBL/GenBank/DDBJ whole genome shotgun (WGS) entry which is preliminary data.</text>
</comment>
<comment type="function">
    <text evidence="3">Carrier of the growing fatty acid chain in fatty acid biosynthesis.</text>
</comment>
<keyword evidence="3" id="KW-0444">Lipid biosynthesis</keyword>
<keyword evidence="1 3" id="KW-0596">Phosphopantetheine</keyword>
<dbReference type="Gene3D" id="1.10.1200.10">
    <property type="entry name" value="ACP-like"/>
    <property type="match status" value="1"/>
</dbReference>
<name>A0A9R1CZ82_9BACT</name>
<evidence type="ECO:0000259" key="4">
    <source>
        <dbReference type="PROSITE" id="PS50075"/>
    </source>
</evidence>
<evidence type="ECO:0000313" key="5">
    <source>
        <dbReference type="EMBL" id="GJG59805.1"/>
    </source>
</evidence>
<keyword evidence="2 3" id="KW-0597">Phosphoprotein</keyword>
<dbReference type="GO" id="GO:0005829">
    <property type="term" value="C:cytosol"/>
    <property type="evidence" value="ECO:0007669"/>
    <property type="project" value="TreeGrafter"/>
</dbReference>
<dbReference type="PANTHER" id="PTHR20863">
    <property type="entry name" value="ACYL CARRIER PROTEIN"/>
    <property type="match status" value="1"/>
</dbReference>
<evidence type="ECO:0000256" key="3">
    <source>
        <dbReference type="HAMAP-Rule" id="MF_01217"/>
    </source>
</evidence>
<dbReference type="GO" id="GO:0016020">
    <property type="term" value="C:membrane"/>
    <property type="evidence" value="ECO:0007669"/>
    <property type="project" value="GOC"/>
</dbReference>
<feature type="domain" description="Carrier" evidence="4">
    <location>
        <begin position="6"/>
        <end position="81"/>
    </location>
</feature>
<evidence type="ECO:0000256" key="1">
    <source>
        <dbReference type="ARBA" id="ARBA00022450"/>
    </source>
</evidence>
<dbReference type="EMBL" id="BPUB01000002">
    <property type="protein sequence ID" value="GJG59805.1"/>
    <property type="molecule type" value="Genomic_DNA"/>
</dbReference>
<reference evidence="5" key="1">
    <citation type="journal article" date="2022" name="Int. J. Syst. Evol. Microbiol.">
        <title>Prevotella lacticifex sp. nov., isolated from the rumen of cows.</title>
        <authorList>
            <person name="Shinkai T."/>
            <person name="Ikeyama N."/>
            <person name="Kumagai M."/>
            <person name="Ohmori H."/>
            <person name="Sakamoto M."/>
            <person name="Ohkuma M."/>
            <person name="Mitsumori M."/>
        </authorList>
    </citation>
    <scope>NUCLEOTIDE SEQUENCE</scope>
    <source>
        <strain evidence="5">R5076</strain>
    </source>
</reference>
<comment type="subcellular location">
    <subcellularLocation>
        <location evidence="3">Cytoplasm</location>
    </subcellularLocation>
</comment>
<organism evidence="5 6">
    <name type="scientific">Prevotella lacticifex</name>
    <dbReference type="NCBI Taxonomy" id="2854755"/>
    <lineage>
        <taxon>Bacteria</taxon>
        <taxon>Pseudomonadati</taxon>
        <taxon>Bacteroidota</taxon>
        <taxon>Bacteroidia</taxon>
        <taxon>Bacteroidales</taxon>
        <taxon>Prevotellaceae</taxon>
        <taxon>Prevotella</taxon>
    </lineage>
</organism>
<dbReference type="PANTHER" id="PTHR20863:SF69">
    <property type="entry name" value="ACYL CARRIER PROTEIN"/>
    <property type="match status" value="1"/>
</dbReference>
<dbReference type="InterPro" id="IPR009081">
    <property type="entry name" value="PP-bd_ACP"/>
</dbReference>
<dbReference type="AlphaFoldDB" id="A0A9R1CZ82"/>
<keyword evidence="3" id="KW-0963">Cytoplasm</keyword>
<keyword evidence="3" id="KW-0275">Fatty acid biosynthesis</keyword>
<dbReference type="SUPFAM" id="SSF47336">
    <property type="entry name" value="ACP-like"/>
    <property type="match status" value="1"/>
</dbReference>
<dbReference type="InterPro" id="IPR003231">
    <property type="entry name" value="ACP"/>
</dbReference>
<accession>A0A9R1CZ82</accession>
<gene>
    <name evidence="5" type="primary">acpP_1</name>
    <name evidence="3" type="synonym">acpP</name>
    <name evidence="5" type="ORF">PRLR5076_26560</name>
</gene>